<accession>A0ABY7UHS3</accession>
<protein>
    <recommendedName>
        <fullName evidence="4">DUF4244 domain-containing protein</fullName>
    </recommendedName>
</protein>
<keyword evidence="1" id="KW-0812">Transmembrane</keyword>
<dbReference type="Pfam" id="PF14029">
    <property type="entry name" value="DUF4244"/>
    <property type="match status" value="1"/>
</dbReference>
<evidence type="ECO:0000256" key="1">
    <source>
        <dbReference type="SAM" id="Phobius"/>
    </source>
</evidence>
<name>A0ABY7UHS3_9CORY</name>
<keyword evidence="1" id="KW-0472">Membrane</keyword>
<gene>
    <name evidence="2" type="ORF">CJEDD_00925</name>
</gene>
<evidence type="ECO:0000313" key="3">
    <source>
        <dbReference type="Proteomes" id="UP001218071"/>
    </source>
</evidence>
<feature type="transmembrane region" description="Helical" evidence="1">
    <location>
        <begin position="30"/>
        <end position="51"/>
    </location>
</feature>
<reference evidence="2 3" key="1">
    <citation type="submission" date="2020-10" db="EMBL/GenBank/DDBJ databases">
        <title>Complete genome sequence of Corynebacterium jeddahense DSM 45997, type strain of Corynebacterium jeddahense.</title>
        <authorList>
            <person name="Busche T."/>
            <person name="Kalinowski J."/>
            <person name="Ruckert C."/>
        </authorList>
    </citation>
    <scope>NUCLEOTIDE SEQUENCE [LARGE SCALE GENOMIC DNA]</scope>
    <source>
        <strain evidence="2 3">DSM 45997</strain>
    </source>
</reference>
<evidence type="ECO:0008006" key="4">
    <source>
        <dbReference type="Google" id="ProtNLM"/>
    </source>
</evidence>
<dbReference type="InterPro" id="IPR025338">
    <property type="entry name" value="DUF4244"/>
</dbReference>
<proteinExistence type="predicted"/>
<dbReference type="EMBL" id="CP063194">
    <property type="protein sequence ID" value="WCZ37813.1"/>
    <property type="molecule type" value="Genomic_DNA"/>
</dbReference>
<keyword evidence="3" id="KW-1185">Reference proteome</keyword>
<evidence type="ECO:0000313" key="2">
    <source>
        <dbReference type="EMBL" id="WCZ37813.1"/>
    </source>
</evidence>
<dbReference type="Proteomes" id="UP001218071">
    <property type="component" value="Chromosome"/>
</dbReference>
<organism evidence="2 3">
    <name type="scientific">Corynebacterium jeddahense</name>
    <dbReference type="NCBI Taxonomy" id="1414719"/>
    <lineage>
        <taxon>Bacteria</taxon>
        <taxon>Bacillati</taxon>
        <taxon>Actinomycetota</taxon>
        <taxon>Actinomycetes</taxon>
        <taxon>Mycobacteriales</taxon>
        <taxon>Corynebacteriaceae</taxon>
        <taxon>Corynebacterium</taxon>
    </lineage>
</organism>
<keyword evidence="1" id="KW-1133">Transmembrane helix</keyword>
<dbReference type="RefSeq" id="WP_042409165.1">
    <property type="nucleotide sequence ID" value="NZ_CBYN010000111.1"/>
</dbReference>
<sequence length="75" mass="7944">MQHINSALTATYLFALDRLRTLRRDDGMSTIEYAFGSLAAAALAGVLYLVVNGDGVTNAIEGVITDALSSTPGRR</sequence>